<organism evidence="11">
    <name type="scientific">Brassica napus</name>
    <name type="common">Rape</name>
    <dbReference type="NCBI Taxonomy" id="3708"/>
    <lineage>
        <taxon>Eukaryota</taxon>
        <taxon>Viridiplantae</taxon>
        <taxon>Streptophyta</taxon>
        <taxon>Embryophyta</taxon>
        <taxon>Tracheophyta</taxon>
        <taxon>Spermatophyta</taxon>
        <taxon>Magnoliopsida</taxon>
        <taxon>eudicotyledons</taxon>
        <taxon>Gunneridae</taxon>
        <taxon>Pentapetalae</taxon>
        <taxon>rosids</taxon>
        <taxon>malvids</taxon>
        <taxon>Brassicales</taxon>
        <taxon>Brassicaceae</taxon>
        <taxon>Brassiceae</taxon>
        <taxon>Brassica</taxon>
    </lineage>
</organism>
<evidence type="ECO:0000256" key="5">
    <source>
        <dbReference type="ARBA" id="ARBA00022927"/>
    </source>
</evidence>
<dbReference type="SMART" id="SM01100">
    <property type="entry name" value="CRAL_TRIO_N"/>
    <property type="match status" value="1"/>
</dbReference>
<dbReference type="GO" id="GO:0005886">
    <property type="term" value="C:plasma membrane"/>
    <property type="evidence" value="ECO:0007669"/>
    <property type="project" value="UniProtKB-SubCell"/>
</dbReference>
<dbReference type="InterPro" id="IPR036865">
    <property type="entry name" value="CRAL-TRIO_dom_sf"/>
</dbReference>
<dbReference type="Gene3D" id="3.40.525.10">
    <property type="entry name" value="CRAL-TRIO lipid binding domain"/>
    <property type="match status" value="1"/>
</dbReference>
<dbReference type="Pfam" id="PF03765">
    <property type="entry name" value="CRAL_TRIO_N"/>
    <property type="match status" value="1"/>
</dbReference>
<dbReference type="FunFam" id="3.40.525.10:FF:000011">
    <property type="entry name" value="SEC14 cytosolic factor"/>
    <property type="match status" value="1"/>
</dbReference>
<dbReference type="CDD" id="cd00170">
    <property type="entry name" value="SEC14"/>
    <property type="match status" value="1"/>
</dbReference>
<evidence type="ECO:0000256" key="6">
    <source>
        <dbReference type="ARBA" id="ARBA00023034"/>
    </source>
</evidence>
<protein>
    <submittedName>
        <fullName evidence="11">(rape) hypothetical protein</fullName>
    </submittedName>
</protein>
<accession>A0A817AKF0</accession>
<evidence type="ECO:0000256" key="9">
    <source>
        <dbReference type="SAM" id="Coils"/>
    </source>
</evidence>
<evidence type="ECO:0000256" key="2">
    <source>
        <dbReference type="ARBA" id="ARBA00004395"/>
    </source>
</evidence>
<dbReference type="AlphaFoldDB" id="A0A817AKF0"/>
<feature type="domain" description="CRAL-TRIO" evidence="10">
    <location>
        <begin position="153"/>
        <end position="327"/>
    </location>
</feature>
<evidence type="ECO:0000256" key="1">
    <source>
        <dbReference type="ARBA" id="ARBA00004202"/>
    </source>
</evidence>
<evidence type="ECO:0000256" key="8">
    <source>
        <dbReference type="ARBA" id="ARBA00038020"/>
    </source>
</evidence>
<dbReference type="EMBL" id="HG994362">
    <property type="protein sequence ID" value="CAF2250071.1"/>
    <property type="molecule type" value="Genomic_DNA"/>
</dbReference>
<dbReference type="PANTHER" id="PTHR45657">
    <property type="entry name" value="CRAL-TRIO DOMAIN-CONTAINING PROTEIN YKL091C-RELATED"/>
    <property type="match status" value="1"/>
</dbReference>
<keyword evidence="7 9" id="KW-0175">Coiled coil</keyword>
<dbReference type="Gene3D" id="1.10.8.20">
    <property type="entry name" value="N-terminal domain of phosphatidylinositol transfer protein sec14p"/>
    <property type="match status" value="1"/>
</dbReference>
<evidence type="ECO:0000256" key="7">
    <source>
        <dbReference type="ARBA" id="ARBA00023054"/>
    </source>
</evidence>
<dbReference type="InterPro" id="IPR011074">
    <property type="entry name" value="CRAL/TRIO_N_dom"/>
</dbReference>
<proteinExistence type="inferred from homology"/>
<name>A0A817AKF0_BRANA</name>
<dbReference type="PANTHER" id="PTHR45657:SF19">
    <property type="entry name" value="PHOSPHATIDYLINOSITOL_PHOSPHATIDYLCHOLINE TRANSFER PROTEIN SFH2"/>
    <property type="match status" value="1"/>
</dbReference>
<reference evidence="11" key="1">
    <citation type="submission" date="2021-01" db="EMBL/GenBank/DDBJ databases">
        <authorList>
            <consortium name="Genoscope - CEA"/>
            <person name="William W."/>
        </authorList>
    </citation>
    <scope>NUCLEOTIDE SEQUENCE</scope>
</reference>
<keyword evidence="4" id="KW-1003">Cell membrane</keyword>
<dbReference type="InterPro" id="IPR051026">
    <property type="entry name" value="PI/PC_transfer"/>
</dbReference>
<gene>
    <name evidence="11" type="ORF">DARMORV10_A08P23770.1</name>
</gene>
<dbReference type="GO" id="GO:0000139">
    <property type="term" value="C:Golgi membrane"/>
    <property type="evidence" value="ECO:0007669"/>
    <property type="project" value="UniProtKB-SubCell"/>
</dbReference>
<dbReference type="InterPro" id="IPR001251">
    <property type="entry name" value="CRAL-TRIO_dom"/>
</dbReference>
<dbReference type="GO" id="GO:0015031">
    <property type="term" value="P:protein transport"/>
    <property type="evidence" value="ECO:0007669"/>
    <property type="project" value="UniProtKB-KW"/>
</dbReference>
<evidence type="ECO:0000313" key="11">
    <source>
        <dbReference type="EMBL" id="CAF2250071.1"/>
    </source>
</evidence>
<dbReference type="SUPFAM" id="SSF52087">
    <property type="entry name" value="CRAL/TRIO domain"/>
    <property type="match status" value="1"/>
</dbReference>
<keyword evidence="4" id="KW-0472">Membrane</keyword>
<dbReference type="PROSITE" id="PS50191">
    <property type="entry name" value="CRAL_TRIO"/>
    <property type="match status" value="1"/>
</dbReference>
<dbReference type="Proteomes" id="UP001295469">
    <property type="component" value="Chromosome A08"/>
</dbReference>
<keyword evidence="6" id="KW-0333">Golgi apparatus</keyword>
<comment type="similarity">
    <text evidence="8">Belongs to the SFH family.</text>
</comment>
<keyword evidence="3" id="KW-0813">Transport</keyword>
<sequence length="577" mass="66279">MTETMAEISEDEKRLTKLCSLKKKAINATNKFKHSMTKRGRRHSRVRCVSIVDEIDTEELRQVDAFRQALILEELLPSKHDDHHMMLRFLRARKFDIEKAKQMWADMLNWRKDYGADTIMEVNGSLSLLSCFCLFVSNVSLSFFLFKDFDFGEIDEVVKYYPQGYHGVDKEGRPVYIERLGQVDAVKLMKVTTIDRYVKYHVKEFEKTFTVKFPACSIAAKRHIDQSTTILDVQGVGLNNFNKAAKDLLQSIQKIDSDNYPETLNRMFIINAGYGFRLVWSGVKSFLDPKTTAKIHVLSNKYQSKLLEIIDANELPEFLGGKCTCADKGGCMRSDKGPWNDPEIFKLVQNGEGRCPRKSSSGIEEKTISVCKNVTEEKREVSEPEETYKKAAAAMEKFIDKTVDTGAYPTQEHHKAKNIVPDPKDLLLSPAVECKGYLYGSVMALLMGIVGVMRLTKNMPKKLTQGNVYPDGVTVMPTQEYRAMVKKMTDLEEKCKSMEAAQVAISMEREKVLDAALRRVDQLELQLSETKKALDETMTRQHEIMAYIEKKKKKKRKVRRTHINHLKDIYFFLLLYK</sequence>
<dbReference type="SUPFAM" id="SSF46938">
    <property type="entry name" value="CRAL/TRIO N-terminal domain"/>
    <property type="match status" value="1"/>
</dbReference>
<feature type="coiled-coil region" evidence="9">
    <location>
        <begin position="481"/>
        <end position="540"/>
    </location>
</feature>
<evidence type="ECO:0000256" key="4">
    <source>
        <dbReference type="ARBA" id="ARBA00022475"/>
    </source>
</evidence>
<evidence type="ECO:0000256" key="3">
    <source>
        <dbReference type="ARBA" id="ARBA00022448"/>
    </source>
</evidence>
<dbReference type="SMART" id="SM00516">
    <property type="entry name" value="SEC14"/>
    <property type="match status" value="1"/>
</dbReference>
<dbReference type="Pfam" id="PF00650">
    <property type="entry name" value="CRAL_TRIO"/>
    <property type="match status" value="1"/>
</dbReference>
<evidence type="ECO:0000259" key="10">
    <source>
        <dbReference type="PROSITE" id="PS50191"/>
    </source>
</evidence>
<comment type="subcellular location">
    <subcellularLocation>
        <location evidence="1">Cell membrane</location>
        <topology evidence="1">Peripheral membrane protein</topology>
    </subcellularLocation>
    <subcellularLocation>
        <location evidence="2">Golgi apparatus membrane</location>
        <topology evidence="2">Peripheral membrane protein</topology>
    </subcellularLocation>
</comment>
<keyword evidence="5" id="KW-0653">Protein transport</keyword>
<dbReference type="InterPro" id="IPR036273">
    <property type="entry name" value="CRAL/TRIO_N_dom_sf"/>
</dbReference>